<dbReference type="WBParaSite" id="SPAL_0001023550.1">
    <property type="protein sequence ID" value="SPAL_0001023550.1"/>
    <property type="gene ID" value="SPAL_0001023550"/>
</dbReference>
<protein>
    <submittedName>
        <fullName evidence="3">Uncharacterized protein</fullName>
    </submittedName>
</protein>
<organism evidence="2 3">
    <name type="scientific">Strongyloides papillosus</name>
    <name type="common">Intestinal threadworm</name>
    <dbReference type="NCBI Taxonomy" id="174720"/>
    <lineage>
        <taxon>Eukaryota</taxon>
        <taxon>Metazoa</taxon>
        <taxon>Ecdysozoa</taxon>
        <taxon>Nematoda</taxon>
        <taxon>Chromadorea</taxon>
        <taxon>Rhabditida</taxon>
        <taxon>Tylenchina</taxon>
        <taxon>Panagrolaimomorpha</taxon>
        <taxon>Strongyloidoidea</taxon>
        <taxon>Strongyloididae</taxon>
        <taxon>Strongyloides</taxon>
    </lineage>
</organism>
<evidence type="ECO:0000256" key="1">
    <source>
        <dbReference type="SAM" id="Phobius"/>
    </source>
</evidence>
<name>A0A0N5BWP5_STREA</name>
<reference evidence="3" key="1">
    <citation type="submission" date="2017-02" db="UniProtKB">
        <authorList>
            <consortium name="WormBaseParasite"/>
        </authorList>
    </citation>
    <scope>IDENTIFICATION</scope>
</reference>
<keyword evidence="1" id="KW-0472">Membrane</keyword>
<accession>A0A0N5BWP5</accession>
<keyword evidence="1" id="KW-0812">Transmembrane</keyword>
<dbReference type="Proteomes" id="UP000046392">
    <property type="component" value="Unplaced"/>
</dbReference>
<proteinExistence type="predicted"/>
<keyword evidence="1" id="KW-1133">Transmembrane helix</keyword>
<evidence type="ECO:0000313" key="3">
    <source>
        <dbReference type="WBParaSite" id="SPAL_0001023550.1"/>
    </source>
</evidence>
<feature type="transmembrane region" description="Helical" evidence="1">
    <location>
        <begin position="6"/>
        <end position="32"/>
    </location>
</feature>
<keyword evidence="2" id="KW-1185">Reference proteome</keyword>
<dbReference type="AlphaFoldDB" id="A0A0N5BWP5"/>
<sequence length="67" mass="7737">MKDLNHILFIFISSNVYLFLTSPFICPVIKVFCHIVSSQISKDTISEDNVDRKLILQLLKKNIISNK</sequence>
<evidence type="ECO:0000313" key="2">
    <source>
        <dbReference type="Proteomes" id="UP000046392"/>
    </source>
</evidence>